<evidence type="ECO:0000313" key="2">
    <source>
        <dbReference type="EMBL" id="RDY14599.1"/>
    </source>
</evidence>
<organism evidence="2 3">
    <name type="scientific">Mucuna pruriens</name>
    <name type="common">Velvet bean</name>
    <name type="synonym">Dolichos pruriens</name>
    <dbReference type="NCBI Taxonomy" id="157652"/>
    <lineage>
        <taxon>Eukaryota</taxon>
        <taxon>Viridiplantae</taxon>
        <taxon>Streptophyta</taxon>
        <taxon>Embryophyta</taxon>
        <taxon>Tracheophyta</taxon>
        <taxon>Spermatophyta</taxon>
        <taxon>Magnoliopsida</taxon>
        <taxon>eudicotyledons</taxon>
        <taxon>Gunneridae</taxon>
        <taxon>Pentapetalae</taxon>
        <taxon>rosids</taxon>
        <taxon>fabids</taxon>
        <taxon>Fabales</taxon>
        <taxon>Fabaceae</taxon>
        <taxon>Papilionoideae</taxon>
        <taxon>50 kb inversion clade</taxon>
        <taxon>NPAAA clade</taxon>
        <taxon>indigoferoid/millettioid clade</taxon>
        <taxon>Phaseoleae</taxon>
        <taxon>Mucuna</taxon>
    </lineage>
</organism>
<gene>
    <name evidence="2" type="ORF">CR513_00318</name>
</gene>
<evidence type="ECO:0008006" key="4">
    <source>
        <dbReference type="Google" id="ProtNLM"/>
    </source>
</evidence>
<keyword evidence="3" id="KW-1185">Reference proteome</keyword>
<dbReference type="AlphaFoldDB" id="A0A371IHU3"/>
<dbReference type="EMBL" id="QJKJ01000048">
    <property type="protein sequence ID" value="RDY14599.1"/>
    <property type="molecule type" value="Genomic_DNA"/>
</dbReference>
<dbReference type="OrthoDB" id="778454at2759"/>
<feature type="region of interest" description="Disordered" evidence="1">
    <location>
        <begin position="111"/>
        <end position="142"/>
    </location>
</feature>
<comment type="caution">
    <text evidence="2">The sequence shown here is derived from an EMBL/GenBank/DDBJ whole genome shotgun (WGS) entry which is preliminary data.</text>
</comment>
<protein>
    <recommendedName>
        <fullName evidence="4">Retrotransposon gag domain-containing protein</fullName>
    </recommendedName>
</protein>
<evidence type="ECO:0000313" key="3">
    <source>
        <dbReference type="Proteomes" id="UP000257109"/>
    </source>
</evidence>
<feature type="compositionally biased region" description="Polar residues" evidence="1">
    <location>
        <begin position="115"/>
        <end position="131"/>
    </location>
</feature>
<name>A0A371IHU3_MUCPR</name>
<proteinExistence type="predicted"/>
<sequence>MINAASGGALMDKTPVVARHLISNMASNTQQFEIRGATTNKFCGNYTSVEHFIDMCPTLQETESDNVELVGAIGGNLYGRQPYQTWQFDGQQFGRPQQYKSSLGQGQYAIPRFGPTSNISAPNHNYHQQPGSRYPAQLFQQH</sequence>
<accession>A0A371IHU3</accession>
<reference evidence="2" key="1">
    <citation type="submission" date="2018-05" db="EMBL/GenBank/DDBJ databases">
        <title>Draft genome of Mucuna pruriens seed.</title>
        <authorList>
            <person name="Nnadi N.E."/>
            <person name="Vos R."/>
            <person name="Hasami M.H."/>
            <person name="Devisetty U.K."/>
            <person name="Aguiy J.C."/>
        </authorList>
    </citation>
    <scope>NUCLEOTIDE SEQUENCE [LARGE SCALE GENOMIC DNA]</scope>
    <source>
        <strain evidence="2">JCA_2017</strain>
    </source>
</reference>
<dbReference type="Proteomes" id="UP000257109">
    <property type="component" value="Unassembled WGS sequence"/>
</dbReference>
<evidence type="ECO:0000256" key="1">
    <source>
        <dbReference type="SAM" id="MobiDB-lite"/>
    </source>
</evidence>
<feature type="non-terminal residue" evidence="2">
    <location>
        <position position="1"/>
    </location>
</feature>